<dbReference type="Pfam" id="PF07730">
    <property type="entry name" value="HisKA_3"/>
    <property type="match status" value="1"/>
</dbReference>
<dbReference type="InterPro" id="IPR003594">
    <property type="entry name" value="HATPase_dom"/>
</dbReference>
<evidence type="ECO:0000256" key="1">
    <source>
        <dbReference type="ARBA" id="ARBA00000085"/>
    </source>
</evidence>
<dbReference type="PANTHER" id="PTHR24421:SF63">
    <property type="entry name" value="SENSOR HISTIDINE KINASE DESK"/>
    <property type="match status" value="1"/>
</dbReference>
<evidence type="ECO:0000313" key="10">
    <source>
        <dbReference type="EMBL" id="QHT59170.1"/>
    </source>
</evidence>
<dbReference type="AlphaFoldDB" id="A0A6C0FY86"/>
<keyword evidence="4 10" id="KW-0418">Kinase</keyword>
<dbReference type="Pfam" id="PF02518">
    <property type="entry name" value="HATPase_c"/>
    <property type="match status" value="1"/>
</dbReference>
<dbReference type="InterPro" id="IPR036890">
    <property type="entry name" value="HATPase_C_sf"/>
</dbReference>
<evidence type="ECO:0000259" key="8">
    <source>
        <dbReference type="Pfam" id="PF07730"/>
    </source>
</evidence>
<dbReference type="InterPro" id="IPR056374">
    <property type="entry name" value="DesK/YvfT_N"/>
</dbReference>
<sequence length="430" mass="46776">MRLRKSERRPESGPPLIFSLVWLVYLVFPLVALFQQPATELIEGLVTVSVFATLYVSCYFFPRARLYLVLGLIAITLLFCVELDATGIYMAFYSAPIIGQLKKRWELIVGYAAMIALFVINFAYWKLYGDQDVLLAILPAMVVILVMPLAMKLGMRSKELRKKLNLANEEIARLSKNEERQRISRDLHDTLGHTLSLITLKSELAEKLIRKNPERAVQEVKDIQATSRAALKQVRELVSGMNAVTIRLEVDHAKQILAAAGIVLEKRGELAGLQPAAQSGRAGSLAADDAGRAGGLADADGGALEAGAGSAIGPNGDAENLCPSPLIDNILGMCLRESVTNVVKHSRAHVCTVDLRREPGVLRLTVEDDGVGLPDKGKDEAAAGCNGMKGMRDRLKLIEGVLTAERAGTDRGTRLVFTVPLVDKAREEGA</sequence>
<dbReference type="Proteomes" id="UP000476064">
    <property type="component" value="Chromosome"/>
</dbReference>
<name>A0A6C0FY86_9BACL</name>
<feature type="transmembrane region" description="Helical" evidence="6">
    <location>
        <begin position="16"/>
        <end position="34"/>
    </location>
</feature>
<keyword evidence="5" id="KW-0902">Two-component regulatory system</keyword>
<dbReference type="GO" id="GO:0000155">
    <property type="term" value="F:phosphorelay sensor kinase activity"/>
    <property type="evidence" value="ECO:0007669"/>
    <property type="project" value="InterPro"/>
</dbReference>
<gene>
    <name evidence="10" type="ORF">GXP70_03775</name>
</gene>
<dbReference type="Gene3D" id="3.30.565.10">
    <property type="entry name" value="Histidine kinase-like ATPase, C-terminal domain"/>
    <property type="match status" value="1"/>
</dbReference>
<comment type="catalytic activity">
    <reaction evidence="1">
        <text>ATP + protein L-histidine = ADP + protein N-phospho-L-histidine.</text>
        <dbReference type="EC" id="2.7.13.3"/>
    </reaction>
</comment>
<dbReference type="PANTHER" id="PTHR24421">
    <property type="entry name" value="NITRATE/NITRITE SENSOR PROTEIN NARX-RELATED"/>
    <property type="match status" value="1"/>
</dbReference>
<feature type="domain" description="Signal transduction histidine kinase subgroup 3 dimerisation and phosphoacceptor" evidence="8">
    <location>
        <begin position="179"/>
        <end position="242"/>
    </location>
</feature>
<keyword evidence="6" id="KW-1133">Transmembrane helix</keyword>
<dbReference type="GO" id="GO:0016020">
    <property type="term" value="C:membrane"/>
    <property type="evidence" value="ECO:0007669"/>
    <property type="project" value="InterPro"/>
</dbReference>
<keyword evidence="11" id="KW-1185">Reference proteome</keyword>
<dbReference type="CDD" id="cd16917">
    <property type="entry name" value="HATPase_UhpB-NarQ-NarX-like"/>
    <property type="match status" value="1"/>
</dbReference>
<dbReference type="EMBL" id="CP048209">
    <property type="protein sequence ID" value="QHT59170.1"/>
    <property type="molecule type" value="Genomic_DNA"/>
</dbReference>
<proteinExistence type="predicted"/>
<dbReference type="InterPro" id="IPR050482">
    <property type="entry name" value="Sensor_HK_TwoCompSys"/>
</dbReference>
<feature type="transmembrane region" description="Helical" evidence="6">
    <location>
        <begin position="133"/>
        <end position="153"/>
    </location>
</feature>
<dbReference type="Gene3D" id="1.20.5.1930">
    <property type="match status" value="1"/>
</dbReference>
<accession>A0A6C0FY86</accession>
<dbReference type="InterPro" id="IPR011712">
    <property type="entry name" value="Sig_transdc_His_kin_sub3_dim/P"/>
</dbReference>
<keyword evidence="6" id="KW-0472">Membrane</keyword>
<reference evidence="10 11" key="1">
    <citation type="submission" date="2020-01" db="EMBL/GenBank/DDBJ databases">
        <title>Paenibacillus sp. nov., isolated from tomato rhizosphere.</title>
        <authorList>
            <person name="Weon H.-Y."/>
            <person name="Lee S.A."/>
        </authorList>
    </citation>
    <scope>NUCLEOTIDE SEQUENCE [LARGE SCALE GENOMIC DNA]</scope>
    <source>
        <strain evidence="10 11">12200R-189</strain>
    </source>
</reference>
<feature type="domain" description="DesK/YvfT N-terminal" evidence="9">
    <location>
        <begin position="19"/>
        <end position="147"/>
    </location>
</feature>
<dbReference type="Pfam" id="PF23540">
    <property type="entry name" value="DesK_N"/>
    <property type="match status" value="1"/>
</dbReference>
<feature type="transmembrane region" description="Helical" evidence="6">
    <location>
        <begin position="105"/>
        <end position="127"/>
    </location>
</feature>
<evidence type="ECO:0000313" key="11">
    <source>
        <dbReference type="Proteomes" id="UP000476064"/>
    </source>
</evidence>
<dbReference type="GO" id="GO:0046983">
    <property type="term" value="F:protein dimerization activity"/>
    <property type="evidence" value="ECO:0007669"/>
    <property type="project" value="InterPro"/>
</dbReference>
<feature type="transmembrane region" description="Helical" evidence="6">
    <location>
        <begin position="68"/>
        <end position="93"/>
    </location>
</feature>
<dbReference type="KEGG" id="plyc:GXP70_03775"/>
<evidence type="ECO:0000259" key="9">
    <source>
        <dbReference type="Pfam" id="PF23540"/>
    </source>
</evidence>
<evidence type="ECO:0000256" key="3">
    <source>
        <dbReference type="ARBA" id="ARBA00022679"/>
    </source>
</evidence>
<evidence type="ECO:0000256" key="6">
    <source>
        <dbReference type="SAM" id="Phobius"/>
    </source>
</evidence>
<dbReference type="SUPFAM" id="SSF55874">
    <property type="entry name" value="ATPase domain of HSP90 chaperone/DNA topoisomerase II/histidine kinase"/>
    <property type="match status" value="1"/>
</dbReference>
<organism evidence="10 11">
    <name type="scientific">Paenibacillus lycopersici</name>
    <dbReference type="NCBI Taxonomy" id="2704462"/>
    <lineage>
        <taxon>Bacteria</taxon>
        <taxon>Bacillati</taxon>
        <taxon>Bacillota</taxon>
        <taxon>Bacilli</taxon>
        <taxon>Bacillales</taxon>
        <taxon>Paenibacillaceae</taxon>
        <taxon>Paenibacillus</taxon>
    </lineage>
</organism>
<feature type="transmembrane region" description="Helical" evidence="6">
    <location>
        <begin position="41"/>
        <end position="62"/>
    </location>
</feature>
<evidence type="ECO:0000259" key="7">
    <source>
        <dbReference type="Pfam" id="PF02518"/>
    </source>
</evidence>
<evidence type="ECO:0000256" key="5">
    <source>
        <dbReference type="ARBA" id="ARBA00023012"/>
    </source>
</evidence>
<dbReference type="RefSeq" id="WP_162355238.1">
    <property type="nucleotide sequence ID" value="NZ_CP048209.1"/>
</dbReference>
<protein>
    <recommendedName>
        <fullName evidence="2">histidine kinase</fullName>
        <ecNumber evidence="2">2.7.13.3</ecNumber>
    </recommendedName>
</protein>
<keyword evidence="3" id="KW-0808">Transferase</keyword>
<feature type="domain" description="Histidine kinase/HSP90-like ATPase" evidence="7">
    <location>
        <begin position="331"/>
        <end position="421"/>
    </location>
</feature>
<keyword evidence="6" id="KW-0812">Transmembrane</keyword>
<evidence type="ECO:0000256" key="4">
    <source>
        <dbReference type="ARBA" id="ARBA00022777"/>
    </source>
</evidence>
<dbReference type="EC" id="2.7.13.3" evidence="2"/>
<evidence type="ECO:0000256" key="2">
    <source>
        <dbReference type="ARBA" id="ARBA00012438"/>
    </source>
</evidence>